<organism evidence="3 4">
    <name type="scientific">Mycolicibacillus parakoreensis</name>
    <dbReference type="NCBI Taxonomy" id="1069221"/>
    <lineage>
        <taxon>Bacteria</taxon>
        <taxon>Bacillati</taxon>
        <taxon>Actinomycetota</taxon>
        <taxon>Actinomycetes</taxon>
        <taxon>Mycobacteriales</taxon>
        <taxon>Mycobacteriaceae</taxon>
        <taxon>Mycolicibacillus</taxon>
    </lineage>
</organism>
<dbReference type="InterPro" id="IPR002696">
    <property type="entry name" value="Membr_insert_effic_factor_YidD"/>
</dbReference>
<dbReference type="RefSeq" id="WP_240171097.1">
    <property type="nucleotide sequence ID" value="NZ_CP092365.1"/>
</dbReference>
<evidence type="ECO:0000256" key="1">
    <source>
        <dbReference type="HAMAP-Rule" id="MF_00386"/>
    </source>
</evidence>
<keyword evidence="1" id="KW-1003">Cell membrane</keyword>
<proteinExistence type="inferred from homology"/>
<evidence type="ECO:0000256" key="2">
    <source>
        <dbReference type="SAM" id="MobiDB-lite"/>
    </source>
</evidence>
<comment type="subcellular location">
    <subcellularLocation>
        <location evidence="1">Cell membrane</location>
        <topology evidence="1">Peripheral membrane protein</topology>
        <orientation evidence="1">Cytoplasmic side</orientation>
    </subcellularLocation>
</comment>
<dbReference type="NCBIfam" id="TIGR00278">
    <property type="entry name" value="membrane protein insertion efficiency factor YidD"/>
    <property type="match status" value="1"/>
</dbReference>
<dbReference type="HAMAP" id="MF_00386">
    <property type="entry name" value="UPF0161_YidD"/>
    <property type="match status" value="1"/>
</dbReference>
<comment type="function">
    <text evidence="1">Could be involved in insertion of integral membrane proteins into the membrane.</text>
</comment>
<name>A0ABY3U5P2_9MYCO</name>
<feature type="compositionally biased region" description="Basic and acidic residues" evidence="2">
    <location>
        <begin position="82"/>
        <end position="102"/>
    </location>
</feature>
<evidence type="ECO:0000313" key="3">
    <source>
        <dbReference type="EMBL" id="ULN52827.1"/>
    </source>
</evidence>
<dbReference type="EMBL" id="CP092365">
    <property type="protein sequence ID" value="ULN52827.1"/>
    <property type="molecule type" value="Genomic_DNA"/>
</dbReference>
<gene>
    <name evidence="3" type="primary">yidD</name>
    <name evidence="3" type="ORF">MIU77_18795</name>
</gene>
<dbReference type="Proteomes" id="UP001055200">
    <property type="component" value="Chromosome"/>
</dbReference>
<evidence type="ECO:0000313" key="4">
    <source>
        <dbReference type="Proteomes" id="UP001055200"/>
    </source>
</evidence>
<dbReference type="Pfam" id="PF01809">
    <property type="entry name" value="YidD"/>
    <property type="match status" value="1"/>
</dbReference>
<sequence>MSARRWRRAPVRAVIALIECYRQLISPMRLPTCRFTPTCSQYAVEALTAHGLVRGGALAGWRLLRCGPWHPGGFDPVAGTAESDHDVSTGPVHRAEGEPVVL</sequence>
<comment type="similarity">
    <text evidence="1">Belongs to the UPF0161 family.</text>
</comment>
<protein>
    <recommendedName>
        <fullName evidence="1">Putative membrane protein insertion efficiency factor</fullName>
    </recommendedName>
</protein>
<keyword evidence="1" id="KW-0472">Membrane</keyword>
<dbReference type="SMART" id="SM01234">
    <property type="entry name" value="Haemolytic"/>
    <property type="match status" value="1"/>
</dbReference>
<dbReference type="PANTHER" id="PTHR33383:SF1">
    <property type="entry name" value="MEMBRANE PROTEIN INSERTION EFFICIENCY FACTOR-RELATED"/>
    <property type="match status" value="1"/>
</dbReference>
<accession>A0ABY3U5P2</accession>
<reference evidence="3" key="1">
    <citation type="submission" date="2022-08" db="EMBL/GenBank/DDBJ databases">
        <title>Complete genome sequence of 14 non-tuberculosis mycobacteria type-strains.</title>
        <authorList>
            <person name="Igarashi Y."/>
            <person name="Osugi A."/>
            <person name="Mitarai S."/>
        </authorList>
    </citation>
    <scope>NUCLEOTIDE SEQUENCE</scope>
    <source>
        <strain evidence="3">DSM 45575</strain>
    </source>
</reference>
<dbReference type="PANTHER" id="PTHR33383">
    <property type="entry name" value="MEMBRANE PROTEIN INSERTION EFFICIENCY FACTOR-RELATED"/>
    <property type="match status" value="1"/>
</dbReference>
<keyword evidence="4" id="KW-1185">Reference proteome</keyword>
<feature type="region of interest" description="Disordered" evidence="2">
    <location>
        <begin position="75"/>
        <end position="102"/>
    </location>
</feature>